<evidence type="ECO:0000256" key="12">
    <source>
        <dbReference type="SAM" id="MobiDB-lite"/>
    </source>
</evidence>
<dbReference type="PANTHER" id="PTHR47609">
    <property type="entry name" value="MICOS COMPLEX SUBUNIT MIC25"/>
    <property type="match status" value="1"/>
</dbReference>
<reference evidence="14 15" key="1">
    <citation type="submission" date="2017-08" db="EMBL/GenBank/DDBJ databases">
        <title>USMARCv1.0.</title>
        <authorList>
            <person name="Hannum G.I."/>
            <person name="Koren S."/>
            <person name="Schroeder S.G."/>
            <person name="Chin S.C."/>
            <person name="Nonneman D.J."/>
            <person name="Becker S.A."/>
            <person name="Rosen B.D."/>
            <person name="Bickhart D.M."/>
            <person name="Putnam N.H."/>
            <person name="Green R.E."/>
            <person name="Tuggle C.K."/>
            <person name="Liu H."/>
            <person name="Rohrer G.A."/>
            <person name="Warr A."/>
            <person name="Hall R."/>
            <person name="Kim K."/>
            <person name="Hume D.A."/>
            <person name="Talbot R."/>
            <person name="Chow W."/>
            <person name="Howe K."/>
            <person name="Schwartz A.S."/>
            <person name="Watson M."/>
            <person name="Archibald A.L."/>
            <person name="Phillippy A.M."/>
            <person name="Smith T.P.L."/>
        </authorList>
    </citation>
    <scope>NUCLEOTIDE SEQUENCE [LARGE SCALE GENOMIC DNA]</scope>
</reference>
<dbReference type="Proteomes" id="UP000694727">
    <property type="component" value="Unplaced"/>
</dbReference>
<dbReference type="InterPro" id="IPR007964">
    <property type="entry name" value="MIC19/MIC25"/>
</dbReference>
<evidence type="ECO:0000256" key="3">
    <source>
        <dbReference type="ARBA" id="ARBA00022792"/>
    </source>
</evidence>
<dbReference type="Proteomes" id="UP000694724">
    <property type="component" value="Unplaced"/>
</dbReference>
<dbReference type="Ensembl" id="ENSSSCT00070024308.1">
    <property type="protein sequence ID" value="ENSSSCP00070020119.1"/>
    <property type="gene ID" value="ENSSSCG00070012417.1"/>
</dbReference>
<feature type="coiled-coil region" evidence="11">
    <location>
        <begin position="121"/>
        <end position="152"/>
    </location>
</feature>
<accession>A0A4X1TSE1</accession>
<dbReference type="Ensembl" id="ENSSSCT00035005442.1">
    <property type="protein sequence ID" value="ENSSSCP00035001897.1"/>
    <property type="gene ID" value="ENSSSCG00035004341.1"/>
</dbReference>
<dbReference type="Proteomes" id="UP000694725">
    <property type="component" value="Unplaced"/>
</dbReference>
<dbReference type="Pfam" id="PF06747">
    <property type="entry name" value="CHCH"/>
    <property type="match status" value="1"/>
</dbReference>
<comment type="similarity">
    <text evidence="10">Belongs to the MICOS complex subunit Mic19 family. Metazoan Mic25 subfamily.</text>
</comment>
<keyword evidence="5" id="KW-0496">Mitochondrion</keyword>
<evidence type="ECO:0000313" key="14">
    <source>
        <dbReference type="Ensembl" id="ENSSSCP00070020119.1"/>
    </source>
</evidence>
<reference evidence="14" key="2">
    <citation type="submission" date="2025-05" db="UniProtKB">
        <authorList>
            <consortium name="Ensembl"/>
        </authorList>
    </citation>
    <scope>IDENTIFICATION</scope>
</reference>
<evidence type="ECO:0000256" key="6">
    <source>
        <dbReference type="ARBA" id="ARBA00023136"/>
    </source>
</evidence>
<feature type="compositionally biased region" description="Basic and acidic residues" evidence="12">
    <location>
        <begin position="63"/>
        <end position="74"/>
    </location>
</feature>
<evidence type="ECO:0000256" key="11">
    <source>
        <dbReference type="SAM" id="Coils"/>
    </source>
</evidence>
<keyword evidence="7" id="KW-1015">Disulfide bond</keyword>
<evidence type="ECO:0000256" key="9">
    <source>
        <dbReference type="ARBA" id="ARBA00034476"/>
    </source>
</evidence>
<evidence type="ECO:0000313" key="15">
    <source>
        <dbReference type="Proteomes" id="UP000314985"/>
    </source>
</evidence>
<name>A0A4X1TSE1_PIG</name>
<dbReference type="Pfam" id="PF05300">
    <property type="entry name" value="MIC19_MIC25"/>
    <property type="match status" value="1"/>
</dbReference>
<keyword evidence="8" id="KW-0449">Lipoprotein</keyword>
<evidence type="ECO:0000256" key="1">
    <source>
        <dbReference type="ARBA" id="ARBA00002689"/>
    </source>
</evidence>
<dbReference type="AlphaFoldDB" id="A0A4X1TSE1"/>
<evidence type="ECO:0000259" key="13">
    <source>
        <dbReference type="Pfam" id="PF06747"/>
    </source>
</evidence>
<dbReference type="InterPro" id="IPR010625">
    <property type="entry name" value="CHCH"/>
</dbReference>
<proteinExistence type="inferred from homology"/>
<evidence type="ECO:0000256" key="7">
    <source>
        <dbReference type="ARBA" id="ARBA00023157"/>
    </source>
</evidence>
<dbReference type="Ensembl" id="ENSSSCT00065051463.1">
    <property type="protein sequence ID" value="ENSSSCP00065022337.1"/>
    <property type="gene ID" value="ENSSSCG00065037689.1"/>
</dbReference>
<keyword evidence="4 11" id="KW-0175">Coiled coil</keyword>
<dbReference type="InterPro" id="IPR042860">
    <property type="entry name" value="MIC25"/>
</dbReference>
<sequence>MGSAESSEGRRASFGMDEEERVRVLQGIRLSESVVTRMKNSSQPARTGPTAPPPAALGSSRGLDTDCKVSRPEYGRGWQPSGAEVGPLRRCEEELAMGQGQLPHVAVREGEAALRREEISVDQEKQRSARMARELESREAELRRRDAFYKEQLGGLERKNMETYRLSSQQFHEAASKVEGTIKPRRLEPVCSGLQDQILRCYRDHLQEVLLCSDLVKAYQHCVSAAHKVRSTF</sequence>
<protein>
    <recommendedName>
        <fullName evidence="13">CHCH domain-containing protein</fullName>
    </recommendedName>
</protein>
<keyword evidence="3" id="KW-0999">Mitochondrion inner membrane</keyword>
<dbReference type="PANTHER" id="PTHR47609:SF1">
    <property type="entry name" value="MICOS COMPLEX SUBUNIT MIC25"/>
    <property type="match status" value="1"/>
</dbReference>
<dbReference type="Proteomes" id="UP000314985">
    <property type="component" value="Chromosome 13"/>
</dbReference>
<evidence type="ECO:0000256" key="4">
    <source>
        <dbReference type="ARBA" id="ARBA00023054"/>
    </source>
</evidence>
<comment type="function">
    <text evidence="1">Component of the MICOS complex, a large protein complex of the mitochondrial inner membrane that plays crucial roles in the maintenance of crista junctions, inner membrane architecture, and formation of contact sites to the outer membrane.</text>
</comment>
<evidence type="ECO:0000256" key="5">
    <source>
        <dbReference type="ARBA" id="ARBA00023128"/>
    </source>
</evidence>
<comment type="subcellular location">
    <subcellularLocation>
        <location evidence="9">Mitochondrion inner membrane</location>
        <topology evidence="9">Lipid-anchor</topology>
    </subcellularLocation>
</comment>
<dbReference type="Ensembl" id="ENSSSCT00025003683.1">
    <property type="protein sequence ID" value="ENSSSCP00025001402.1"/>
    <property type="gene ID" value="ENSSSCG00025002793.1"/>
</dbReference>
<feature type="region of interest" description="Disordered" evidence="12">
    <location>
        <begin position="1"/>
        <end position="21"/>
    </location>
</feature>
<organism evidence="14 15">
    <name type="scientific">Sus scrofa</name>
    <name type="common">Pig</name>
    <dbReference type="NCBI Taxonomy" id="9823"/>
    <lineage>
        <taxon>Eukaryota</taxon>
        <taxon>Metazoa</taxon>
        <taxon>Chordata</taxon>
        <taxon>Craniata</taxon>
        <taxon>Vertebrata</taxon>
        <taxon>Euteleostomi</taxon>
        <taxon>Mammalia</taxon>
        <taxon>Eutheria</taxon>
        <taxon>Laurasiatheria</taxon>
        <taxon>Artiodactyla</taxon>
        <taxon>Suina</taxon>
        <taxon>Suidae</taxon>
        <taxon>Sus</taxon>
    </lineage>
</organism>
<dbReference type="GO" id="GO:0061617">
    <property type="term" value="C:MICOS complex"/>
    <property type="evidence" value="ECO:0007669"/>
    <property type="project" value="InterPro"/>
</dbReference>
<dbReference type="Ensembl" id="ENSSSCT00055033765.1">
    <property type="protein sequence ID" value="ENSSSCP00055026833.1"/>
    <property type="gene ID" value="ENSSSCG00055017134.1"/>
</dbReference>
<feature type="domain" description="CHCH" evidence="13">
    <location>
        <begin position="191"/>
        <end position="224"/>
    </location>
</feature>
<keyword evidence="6" id="KW-0472">Membrane</keyword>
<dbReference type="Proteomes" id="UP000694720">
    <property type="component" value="Unplaced"/>
</dbReference>
<feature type="region of interest" description="Disordered" evidence="12">
    <location>
        <begin position="35"/>
        <end position="84"/>
    </location>
</feature>
<evidence type="ECO:0000256" key="8">
    <source>
        <dbReference type="ARBA" id="ARBA00023288"/>
    </source>
</evidence>
<evidence type="ECO:0000256" key="2">
    <source>
        <dbReference type="ARBA" id="ARBA00022707"/>
    </source>
</evidence>
<evidence type="ECO:0000256" key="10">
    <source>
        <dbReference type="ARBA" id="ARBA00034480"/>
    </source>
</evidence>
<dbReference type="PROSITE" id="PS51808">
    <property type="entry name" value="CHCH"/>
    <property type="match status" value="1"/>
</dbReference>
<keyword evidence="2" id="KW-0519">Myristate</keyword>